<reference evidence="1" key="1">
    <citation type="submission" date="2023-04" db="EMBL/GenBank/DDBJ databases">
        <title>Candida boidinii NBRC 10035.</title>
        <authorList>
            <person name="Ichikawa N."/>
            <person name="Sato H."/>
            <person name="Tonouchi N."/>
        </authorList>
    </citation>
    <scope>NUCLEOTIDE SEQUENCE</scope>
    <source>
        <strain evidence="1">NBRC 10035</strain>
    </source>
</reference>
<dbReference type="Proteomes" id="UP001165120">
    <property type="component" value="Unassembled WGS sequence"/>
</dbReference>
<accession>A0A9W6WKI8</accession>
<name>A0A9W6WKI8_CANBO</name>
<evidence type="ECO:0000313" key="2">
    <source>
        <dbReference type="Proteomes" id="UP001165120"/>
    </source>
</evidence>
<proteinExistence type="predicted"/>
<comment type="caution">
    <text evidence="1">The sequence shown here is derived from an EMBL/GenBank/DDBJ whole genome shotgun (WGS) entry which is preliminary data.</text>
</comment>
<gene>
    <name evidence="1" type="ORF">Cboi02_000575300</name>
</gene>
<organism evidence="1 2">
    <name type="scientific">Candida boidinii</name>
    <name type="common">Yeast</name>
    <dbReference type="NCBI Taxonomy" id="5477"/>
    <lineage>
        <taxon>Eukaryota</taxon>
        <taxon>Fungi</taxon>
        <taxon>Dikarya</taxon>
        <taxon>Ascomycota</taxon>
        <taxon>Saccharomycotina</taxon>
        <taxon>Pichiomycetes</taxon>
        <taxon>Pichiales</taxon>
        <taxon>Pichiaceae</taxon>
        <taxon>Ogataea</taxon>
        <taxon>Ogataea/Candida clade</taxon>
    </lineage>
</organism>
<dbReference type="EMBL" id="BSXN01002986">
    <property type="protein sequence ID" value="GME78223.1"/>
    <property type="molecule type" value="Genomic_DNA"/>
</dbReference>
<keyword evidence="2" id="KW-1185">Reference proteome</keyword>
<dbReference type="AlphaFoldDB" id="A0A9W6WKI8"/>
<evidence type="ECO:0000313" key="1">
    <source>
        <dbReference type="EMBL" id="GME78223.1"/>
    </source>
</evidence>
<protein>
    <submittedName>
        <fullName evidence="1">Unnamed protein product</fullName>
    </submittedName>
</protein>
<sequence>MLCMVNDNHADIKISLKDIILKQILNKRAFQIEKDNTTLNDYWNLAFNKVMLNSKGGVRDYERKFTVPKRILKAHSNCPKCGENVGYASSCTFCDKKNEFAVDYTHSFHEKLLAVLYTQINSINNAEKENIKVPPGCEYTEGAWRKKLFELFSNEEIQRYVSQEPE</sequence>